<protein>
    <submittedName>
        <fullName evidence="1">(Mediterranean fruit fly) hypothetical protein</fullName>
    </submittedName>
</protein>
<feature type="non-terminal residue" evidence="1">
    <location>
        <position position="1"/>
    </location>
</feature>
<organism evidence="1 2">
    <name type="scientific">Ceratitis capitata</name>
    <name type="common">Mediterranean fruit fly</name>
    <name type="synonym">Tephritis capitata</name>
    <dbReference type="NCBI Taxonomy" id="7213"/>
    <lineage>
        <taxon>Eukaryota</taxon>
        <taxon>Metazoa</taxon>
        <taxon>Ecdysozoa</taxon>
        <taxon>Arthropoda</taxon>
        <taxon>Hexapoda</taxon>
        <taxon>Insecta</taxon>
        <taxon>Pterygota</taxon>
        <taxon>Neoptera</taxon>
        <taxon>Endopterygota</taxon>
        <taxon>Diptera</taxon>
        <taxon>Brachycera</taxon>
        <taxon>Muscomorpha</taxon>
        <taxon>Tephritoidea</taxon>
        <taxon>Tephritidae</taxon>
        <taxon>Ceratitis</taxon>
        <taxon>Ceratitis</taxon>
    </lineage>
</organism>
<keyword evidence="2" id="KW-1185">Reference proteome</keyword>
<evidence type="ECO:0000313" key="1">
    <source>
        <dbReference type="EMBL" id="CAD7015397.1"/>
    </source>
</evidence>
<proteinExistence type="predicted"/>
<comment type="caution">
    <text evidence="1">The sequence shown here is derived from an EMBL/GenBank/DDBJ whole genome shotgun (WGS) entry which is preliminary data.</text>
</comment>
<evidence type="ECO:0000313" key="2">
    <source>
        <dbReference type="Proteomes" id="UP000606786"/>
    </source>
</evidence>
<gene>
    <name evidence="1" type="ORF">CCAP1982_LOCUS23340</name>
</gene>
<dbReference type="EMBL" id="CAJHJT010000056">
    <property type="protein sequence ID" value="CAD7015397.1"/>
    <property type="molecule type" value="Genomic_DNA"/>
</dbReference>
<name>A0A811VJG1_CERCA</name>
<accession>A0A811VJG1</accession>
<dbReference type="Proteomes" id="UP000606786">
    <property type="component" value="Unassembled WGS sequence"/>
</dbReference>
<dbReference type="AlphaFoldDB" id="A0A811VJG1"/>
<reference evidence="1" key="1">
    <citation type="submission" date="2020-11" db="EMBL/GenBank/DDBJ databases">
        <authorList>
            <person name="Whitehead M."/>
        </authorList>
    </citation>
    <scope>NUCLEOTIDE SEQUENCE</scope>
    <source>
        <strain evidence="1">EGII</strain>
    </source>
</reference>
<sequence>PSFSRESVKDKRETKPCSEVWCTDVLQLVLLRGNCGIQNKAVNTNVQVTPAFSKQKLFGTSLCDETILKLSGQ</sequence>